<reference evidence="3" key="1">
    <citation type="submission" date="2018-12" db="EMBL/GenBank/DDBJ databases">
        <title>Tengunoibacter tsumagoiensis gen. nov., sp. nov., Dictyobacter kobayashii sp. nov., D. alpinus sp. nov., and D. joshuensis sp. nov. and description of Dictyobacteraceae fam. nov. within the order Ktedonobacterales isolated from Tengu-no-mugimeshi.</title>
        <authorList>
            <person name="Wang C.M."/>
            <person name="Zheng Y."/>
            <person name="Sakai Y."/>
            <person name="Toyoda A."/>
            <person name="Minakuchi Y."/>
            <person name="Abe K."/>
            <person name="Yokota A."/>
            <person name="Yabe S."/>
        </authorList>
    </citation>
    <scope>NUCLEOTIDE SEQUENCE [LARGE SCALE GENOMIC DNA]</scope>
    <source>
        <strain evidence="3">Uno16</strain>
    </source>
</reference>
<comment type="similarity">
    <text evidence="1">Belongs to the ComF/GntX family.</text>
</comment>
<dbReference type="EMBL" id="BIFT01000001">
    <property type="protein sequence ID" value="GCE27931.1"/>
    <property type="molecule type" value="Genomic_DNA"/>
</dbReference>
<accession>A0A402B978</accession>
<dbReference type="PANTHER" id="PTHR47505">
    <property type="entry name" value="DNA UTILIZATION PROTEIN YHGH"/>
    <property type="match status" value="1"/>
</dbReference>
<gene>
    <name evidence="2" type="ORF">KDA_34150</name>
</gene>
<dbReference type="AlphaFoldDB" id="A0A402B978"/>
<dbReference type="PANTHER" id="PTHR47505:SF1">
    <property type="entry name" value="DNA UTILIZATION PROTEIN YHGH"/>
    <property type="match status" value="1"/>
</dbReference>
<dbReference type="CDD" id="cd06223">
    <property type="entry name" value="PRTases_typeI"/>
    <property type="match status" value="1"/>
</dbReference>
<evidence type="ECO:0000313" key="2">
    <source>
        <dbReference type="EMBL" id="GCE27931.1"/>
    </source>
</evidence>
<evidence type="ECO:0008006" key="4">
    <source>
        <dbReference type="Google" id="ProtNLM"/>
    </source>
</evidence>
<organism evidence="2 3">
    <name type="scientific">Dictyobacter alpinus</name>
    <dbReference type="NCBI Taxonomy" id="2014873"/>
    <lineage>
        <taxon>Bacteria</taxon>
        <taxon>Bacillati</taxon>
        <taxon>Chloroflexota</taxon>
        <taxon>Ktedonobacteria</taxon>
        <taxon>Ktedonobacterales</taxon>
        <taxon>Dictyobacteraceae</taxon>
        <taxon>Dictyobacter</taxon>
    </lineage>
</organism>
<dbReference type="Proteomes" id="UP000287171">
    <property type="component" value="Unassembled WGS sequence"/>
</dbReference>
<dbReference type="InterPro" id="IPR000836">
    <property type="entry name" value="PRTase_dom"/>
</dbReference>
<keyword evidence="3" id="KW-1185">Reference proteome</keyword>
<dbReference type="Gene3D" id="3.40.50.2020">
    <property type="match status" value="1"/>
</dbReference>
<dbReference type="InterPro" id="IPR029057">
    <property type="entry name" value="PRTase-like"/>
</dbReference>
<evidence type="ECO:0000256" key="1">
    <source>
        <dbReference type="ARBA" id="ARBA00008007"/>
    </source>
</evidence>
<sequence length="143" mass="15885">MGNLLAQAYQHYQLHADLIIPVPLHKTRLEQRGYNQAELLAQTCADTLQIPLQTDLLYREKTTSTQVNLTAPKRRENLQDAFYYMPGSTTKTVFKRKILIIDDVSTTGATLEACAAPLFAAGAQSVWGLVLARPTVTKGKRPT</sequence>
<dbReference type="SUPFAM" id="SSF53271">
    <property type="entry name" value="PRTase-like"/>
    <property type="match status" value="1"/>
</dbReference>
<protein>
    <recommendedName>
        <fullName evidence="4">Phosphoribosyltransferase domain-containing protein</fullName>
    </recommendedName>
</protein>
<comment type="caution">
    <text evidence="2">The sequence shown here is derived from an EMBL/GenBank/DDBJ whole genome shotgun (WGS) entry which is preliminary data.</text>
</comment>
<proteinExistence type="inferred from homology"/>
<dbReference type="InterPro" id="IPR051910">
    <property type="entry name" value="ComF/GntX_DNA_util-trans"/>
</dbReference>
<name>A0A402B978_9CHLR</name>
<evidence type="ECO:0000313" key="3">
    <source>
        <dbReference type="Proteomes" id="UP000287171"/>
    </source>
</evidence>